<dbReference type="PROSITE" id="PS51687">
    <property type="entry name" value="SAM_MT_RNA_M5U"/>
    <property type="match status" value="1"/>
</dbReference>
<evidence type="ECO:0000256" key="3">
    <source>
        <dbReference type="ARBA" id="ARBA00022691"/>
    </source>
</evidence>
<reference evidence="9" key="1">
    <citation type="journal article" date="2015" name="PLoS Genet.">
        <title>Genome Sequence and Transcriptome Analyses of Chrysochromulina tobin: Metabolic Tools for Enhanced Algal Fitness in the Prominent Order Prymnesiales (Haptophyceae).</title>
        <authorList>
            <person name="Hovde B.T."/>
            <person name="Deodato C.R."/>
            <person name="Hunsperger H.M."/>
            <person name="Ryken S.A."/>
            <person name="Yost W."/>
            <person name="Jha R.K."/>
            <person name="Patterson J."/>
            <person name="Monnat R.J. Jr."/>
            <person name="Barlow S.B."/>
            <person name="Starkenburg S.R."/>
            <person name="Cattolico R.A."/>
        </authorList>
    </citation>
    <scope>NUCLEOTIDE SEQUENCE</scope>
    <source>
        <strain evidence="9">CCMP291</strain>
    </source>
</reference>
<dbReference type="GO" id="GO:0005829">
    <property type="term" value="C:cytosol"/>
    <property type="evidence" value="ECO:0007669"/>
    <property type="project" value="TreeGrafter"/>
</dbReference>
<evidence type="ECO:0000256" key="4">
    <source>
        <dbReference type="ARBA" id="ARBA00022694"/>
    </source>
</evidence>
<keyword evidence="2 5" id="KW-0808">Transferase</keyword>
<dbReference type="FunFam" id="3.40.50.150:FF:000012">
    <property type="entry name" value="tRNA/tmRNA (uracil-C(5))-methyltransferase"/>
    <property type="match status" value="1"/>
</dbReference>
<dbReference type="InterPro" id="IPR030391">
    <property type="entry name" value="MeTrfase_TrmA_CS"/>
</dbReference>
<dbReference type="GO" id="GO:0032259">
    <property type="term" value="P:methylation"/>
    <property type="evidence" value="ECO:0007669"/>
    <property type="project" value="UniProtKB-KW"/>
</dbReference>
<dbReference type="PANTHER" id="PTHR47790:SF2">
    <property type="entry name" value="TRNA_TMRNA (URACIL-C(5))-METHYLTRANSFERASE"/>
    <property type="match status" value="1"/>
</dbReference>
<dbReference type="Gene3D" id="3.40.50.150">
    <property type="entry name" value="Vaccinia Virus protein VP39"/>
    <property type="match status" value="1"/>
</dbReference>
<dbReference type="CDD" id="cd02440">
    <property type="entry name" value="AdoMet_MTases"/>
    <property type="match status" value="1"/>
</dbReference>
<sequence length="498" mass="54724">MVLLPFIMPWLCTLLGNRAPSYSIFARSGALRIRPITMVNRRSKRREADDAPPRPRRGLQRPADGVPAVARCHPDAYDELLCAKVASLRTLLTSAVLPHQAKLPRTEVFESERTHFRMRAAFAMWQEGRNSTTPTLHYVMYNPDDTNPHEVLSFPMGSRLINELMTPLRDGLSSSKVLHDRISQVSLLTTTTDEALVSITYNKPIDDAAGHWTAEAKRLAESLGVRLVGRSKGVKIVIGGETVSEQLHVPHGRGECHYIQTEGAFTQPNAKVCEKMLGWAYAVTARLDECARAADLCELYCGNGCFTIALAPNFRRVLATEMSKASVELAELNLKANAVTNVDVARLSAEEFVEAFNGSKTFKRLTEKGIHLGESGDAGYRLETLFVDPPRAGLDATCRELAAGFERVLYVSCNPETLARDVAELAPTHEITALAAFDQFPYTPHLEAGVLLERRARGFDGDTRAIRSSKGEEDDDDAANNNGNPGVMLTSPPPWAVG</sequence>
<dbReference type="PANTHER" id="PTHR47790">
    <property type="entry name" value="TRNA/TMRNA (URACIL-C(5))-METHYLTRANSFERASE"/>
    <property type="match status" value="1"/>
</dbReference>
<dbReference type="GO" id="GO:0000049">
    <property type="term" value="F:tRNA binding"/>
    <property type="evidence" value="ECO:0007669"/>
    <property type="project" value="TreeGrafter"/>
</dbReference>
<dbReference type="InterPro" id="IPR010280">
    <property type="entry name" value="U5_MeTrfase_fam"/>
</dbReference>
<keyword evidence="3 5" id="KW-0949">S-adenosyl-L-methionine</keyword>
<feature type="binding site" evidence="5">
    <location>
        <position position="267"/>
    </location>
    <ligand>
        <name>S-adenosyl-L-methionine</name>
        <dbReference type="ChEBI" id="CHEBI:59789"/>
    </ligand>
</feature>
<dbReference type="AlphaFoldDB" id="A0A0M0JSR1"/>
<feature type="active site" description="Nucleophile" evidence="5">
    <location>
        <position position="413"/>
    </location>
</feature>
<proteinExistence type="inferred from homology"/>
<evidence type="ECO:0000256" key="7">
    <source>
        <dbReference type="SAM" id="MobiDB-lite"/>
    </source>
</evidence>
<dbReference type="Gene3D" id="2.40.50.1070">
    <property type="match status" value="1"/>
</dbReference>
<dbReference type="Pfam" id="PF05958">
    <property type="entry name" value="tRNA_U5-meth_tr"/>
    <property type="match status" value="1"/>
</dbReference>
<protein>
    <submittedName>
        <fullName evidence="8">tRNA (Uracil-5-)-methyltransferase</fullName>
    </submittedName>
</protein>
<evidence type="ECO:0000313" key="8">
    <source>
        <dbReference type="EMBL" id="KOO29525.1"/>
    </source>
</evidence>
<evidence type="ECO:0000256" key="5">
    <source>
        <dbReference type="PROSITE-ProRule" id="PRU01024"/>
    </source>
</evidence>
<dbReference type="EMBL" id="JWZX01002402">
    <property type="protein sequence ID" value="KOO29525.1"/>
    <property type="molecule type" value="Genomic_DNA"/>
</dbReference>
<comment type="similarity">
    <text evidence="5">Belongs to the class I-like SAM-binding methyltransferase superfamily. RNA M5U methyltransferase family.</text>
</comment>
<dbReference type="NCBIfam" id="TIGR02143">
    <property type="entry name" value="trmA_only"/>
    <property type="match status" value="1"/>
</dbReference>
<dbReference type="GO" id="GO:0030697">
    <property type="term" value="F:tRNA (uracil(54)-C5)-methyltransferase activity, S-adenosyl methionine-dependent"/>
    <property type="evidence" value="ECO:0007669"/>
    <property type="project" value="InterPro"/>
</dbReference>
<dbReference type="SUPFAM" id="SSF53335">
    <property type="entry name" value="S-adenosyl-L-methionine-dependent methyltransferases"/>
    <property type="match status" value="1"/>
</dbReference>
<gene>
    <name evidence="8" type="ORF">Ctob_005570</name>
</gene>
<dbReference type="GO" id="GO:0009451">
    <property type="term" value="P:RNA modification"/>
    <property type="evidence" value="ECO:0007669"/>
    <property type="project" value="UniProtKB-ARBA"/>
</dbReference>
<evidence type="ECO:0000256" key="2">
    <source>
        <dbReference type="ARBA" id="ARBA00022679"/>
    </source>
</evidence>
<keyword evidence="4" id="KW-0819">tRNA processing</keyword>
<dbReference type="Proteomes" id="UP000037460">
    <property type="component" value="Unassembled WGS sequence"/>
</dbReference>
<organism evidence="8 9">
    <name type="scientific">Chrysochromulina tobinii</name>
    <dbReference type="NCBI Taxonomy" id="1460289"/>
    <lineage>
        <taxon>Eukaryota</taxon>
        <taxon>Haptista</taxon>
        <taxon>Haptophyta</taxon>
        <taxon>Prymnesiophyceae</taxon>
        <taxon>Prymnesiales</taxon>
        <taxon>Chrysochromulinaceae</taxon>
        <taxon>Chrysochromulina</taxon>
    </lineage>
</organism>
<feature type="region of interest" description="Disordered" evidence="7">
    <location>
        <begin position="465"/>
        <end position="498"/>
    </location>
</feature>
<evidence type="ECO:0000256" key="6">
    <source>
        <dbReference type="PROSITE-ProRule" id="PRU10015"/>
    </source>
</evidence>
<dbReference type="InterPro" id="IPR011869">
    <property type="entry name" value="TrmA_MeTrfase"/>
</dbReference>
<dbReference type="PROSITE" id="PS01231">
    <property type="entry name" value="TRMA_2"/>
    <property type="match status" value="1"/>
</dbReference>
<keyword evidence="1 5" id="KW-0489">Methyltransferase</keyword>
<feature type="binding site" evidence="5">
    <location>
        <position position="321"/>
    </location>
    <ligand>
        <name>S-adenosyl-L-methionine</name>
        <dbReference type="ChEBI" id="CHEBI:59789"/>
    </ligand>
</feature>
<dbReference type="InterPro" id="IPR029063">
    <property type="entry name" value="SAM-dependent_MTases_sf"/>
</dbReference>
<dbReference type="GO" id="GO:0008033">
    <property type="term" value="P:tRNA processing"/>
    <property type="evidence" value="ECO:0007669"/>
    <property type="project" value="UniProtKB-KW"/>
</dbReference>
<dbReference type="PROSITE" id="PS01230">
    <property type="entry name" value="TRMA_1"/>
    <property type="match status" value="1"/>
</dbReference>
<evidence type="ECO:0000256" key="1">
    <source>
        <dbReference type="ARBA" id="ARBA00022603"/>
    </source>
</evidence>
<feature type="region of interest" description="Disordered" evidence="7">
    <location>
        <begin position="41"/>
        <end position="66"/>
    </location>
</feature>
<accession>A0A0M0JSR1</accession>
<feature type="active site" evidence="6">
    <location>
        <position position="413"/>
    </location>
</feature>
<keyword evidence="9" id="KW-1185">Reference proteome</keyword>
<dbReference type="GO" id="GO:0019843">
    <property type="term" value="F:rRNA binding"/>
    <property type="evidence" value="ECO:0007669"/>
    <property type="project" value="TreeGrafter"/>
</dbReference>
<feature type="binding site" evidence="5">
    <location>
        <position position="388"/>
    </location>
    <ligand>
        <name>S-adenosyl-L-methionine</name>
        <dbReference type="ChEBI" id="CHEBI:59789"/>
    </ligand>
</feature>
<feature type="binding site" evidence="5">
    <location>
        <position position="300"/>
    </location>
    <ligand>
        <name>S-adenosyl-L-methionine</name>
        <dbReference type="ChEBI" id="CHEBI:59789"/>
    </ligand>
</feature>
<name>A0A0M0JSR1_9EUKA</name>
<dbReference type="HAMAP" id="MF_01011">
    <property type="entry name" value="RNA_methyltr_TrmA"/>
    <property type="match status" value="1"/>
</dbReference>
<comment type="caution">
    <text evidence="8">The sequence shown here is derived from an EMBL/GenBank/DDBJ whole genome shotgun (WGS) entry which is preliminary data.</text>
</comment>
<evidence type="ECO:0000313" key="9">
    <source>
        <dbReference type="Proteomes" id="UP000037460"/>
    </source>
</evidence>
<dbReference type="InterPro" id="IPR030390">
    <property type="entry name" value="MeTrfase_TrmA_AS"/>
</dbReference>
<dbReference type="OrthoDB" id="10250660at2759"/>